<dbReference type="InterPro" id="IPR035979">
    <property type="entry name" value="RBD_domain_sf"/>
</dbReference>
<comment type="caution">
    <text evidence="2">The sequence shown here is derived from an EMBL/GenBank/DDBJ whole genome shotgun (WGS) entry which is preliminary data.</text>
</comment>
<sequence length="420" mass="43426">MADDDNFDIDIYGDDAPQDSFNNNTSEVKNEAHEDTLPDASSHQDSNAHSTGAQPESREQSVKQGSSVNGNGDDRQQISSTGGSSHNQLQPPKQAPVQQGVKRKEGADDRPVDSNATTALLISDLHWWTNEDDIRGWANQSGCEDELVDVTFNEHKVNGKSKGQCFVEMASPQAATALKHTIESFGQGQQYAKKHSASYHAPNVNPYRTLPKDVPNRKDGGRSDNRSSSGSFGGSGMNNNFTNNSSGFRGGRGGFNNRGGMNNMGYNNRGGFNGPMTGGGMGPGGGFGGGPMGGFGGGPMGGMNNMGFNNFNRGGMMGGGMRGGMANRGRGGMNGGMNAGMMGGMGPMGGMGGMGMNPGMMGGMGGNMNMGMGGMQGGFGGGPQPHFNPNFFGNQQSGGGGGGGGDGNWNPHGAKRPRPE</sequence>
<evidence type="ECO:0000313" key="2">
    <source>
        <dbReference type="EMBL" id="KAH7057206.1"/>
    </source>
</evidence>
<evidence type="ECO:0000256" key="1">
    <source>
        <dbReference type="SAM" id="MobiDB-lite"/>
    </source>
</evidence>
<feature type="compositionally biased region" description="Acidic residues" evidence="1">
    <location>
        <begin position="1"/>
        <end position="17"/>
    </location>
</feature>
<gene>
    <name evidence="2" type="ORF">B0J12DRAFT_738006</name>
</gene>
<feature type="compositionally biased region" description="Gly residues" evidence="1">
    <location>
        <begin position="396"/>
        <end position="407"/>
    </location>
</feature>
<feature type="compositionally biased region" description="Low complexity" evidence="1">
    <location>
        <begin position="237"/>
        <end position="247"/>
    </location>
</feature>
<organism evidence="2 3">
    <name type="scientific">Macrophomina phaseolina</name>
    <dbReference type="NCBI Taxonomy" id="35725"/>
    <lineage>
        <taxon>Eukaryota</taxon>
        <taxon>Fungi</taxon>
        <taxon>Dikarya</taxon>
        <taxon>Ascomycota</taxon>
        <taxon>Pezizomycotina</taxon>
        <taxon>Dothideomycetes</taxon>
        <taxon>Dothideomycetes incertae sedis</taxon>
        <taxon>Botryosphaeriales</taxon>
        <taxon>Botryosphaeriaceae</taxon>
        <taxon>Macrophomina</taxon>
    </lineage>
</organism>
<feature type="compositionally biased region" description="Basic and acidic residues" evidence="1">
    <location>
        <begin position="210"/>
        <end position="225"/>
    </location>
</feature>
<dbReference type="EMBL" id="JAGTJR010000007">
    <property type="protein sequence ID" value="KAH7057206.1"/>
    <property type="molecule type" value="Genomic_DNA"/>
</dbReference>
<proteinExistence type="predicted"/>
<feature type="compositionally biased region" description="Polar residues" evidence="1">
    <location>
        <begin position="39"/>
        <end position="54"/>
    </location>
</feature>
<feature type="region of interest" description="Disordered" evidence="1">
    <location>
        <begin position="380"/>
        <end position="420"/>
    </location>
</feature>
<dbReference type="PANTHER" id="PTHR23204">
    <property type="entry name" value="CLEAVAGE AND POLYADENYLATION SPECIFIC FACTOR"/>
    <property type="match status" value="1"/>
</dbReference>
<evidence type="ECO:0008006" key="4">
    <source>
        <dbReference type="Google" id="ProtNLM"/>
    </source>
</evidence>
<accession>A0ABQ8GIW5</accession>
<feature type="compositionally biased region" description="Basic and acidic residues" evidence="1">
    <location>
        <begin position="102"/>
        <end position="112"/>
    </location>
</feature>
<dbReference type="Proteomes" id="UP000774617">
    <property type="component" value="Unassembled WGS sequence"/>
</dbReference>
<evidence type="ECO:0000313" key="3">
    <source>
        <dbReference type="Proteomes" id="UP000774617"/>
    </source>
</evidence>
<dbReference type="InterPro" id="IPR012677">
    <property type="entry name" value="Nucleotide-bd_a/b_plait_sf"/>
</dbReference>
<feature type="compositionally biased region" description="Polar residues" evidence="1">
    <location>
        <begin position="77"/>
        <end position="91"/>
    </location>
</feature>
<reference evidence="2 3" key="1">
    <citation type="journal article" date="2021" name="Nat. Commun.">
        <title>Genetic determinants of endophytism in the Arabidopsis root mycobiome.</title>
        <authorList>
            <person name="Mesny F."/>
            <person name="Miyauchi S."/>
            <person name="Thiergart T."/>
            <person name="Pickel B."/>
            <person name="Atanasova L."/>
            <person name="Karlsson M."/>
            <person name="Huettel B."/>
            <person name="Barry K.W."/>
            <person name="Haridas S."/>
            <person name="Chen C."/>
            <person name="Bauer D."/>
            <person name="Andreopoulos W."/>
            <person name="Pangilinan J."/>
            <person name="LaButti K."/>
            <person name="Riley R."/>
            <person name="Lipzen A."/>
            <person name="Clum A."/>
            <person name="Drula E."/>
            <person name="Henrissat B."/>
            <person name="Kohler A."/>
            <person name="Grigoriev I.V."/>
            <person name="Martin F.M."/>
            <person name="Hacquard S."/>
        </authorList>
    </citation>
    <scope>NUCLEOTIDE SEQUENCE [LARGE SCALE GENOMIC DNA]</scope>
    <source>
        <strain evidence="2 3">MPI-SDFR-AT-0080</strain>
    </source>
</reference>
<feature type="compositionally biased region" description="Low complexity" evidence="1">
    <location>
        <begin position="384"/>
        <end position="394"/>
    </location>
</feature>
<dbReference type="Gene3D" id="3.30.70.330">
    <property type="match status" value="1"/>
</dbReference>
<feature type="region of interest" description="Disordered" evidence="1">
    <location>
        <begin position="1"/>
        <end position="115"/>
    </location>
</feature>
<name>A0ABQ8GIW5_9PEZI</name>
<feature type="region of interest" description="Disordered" evidence="1">
    <location>
        <begin position="193"/>
        <end position="256"/>
    </location>
</feature>
<keyword evidence="3" id="KW-1185">Reference proteome</keyword>
<dbReference type="InterPro" id="IPR034772">
    <property type="entry name" value="CPSF6/7"/>
</dbReference>
<protein>
    <recommendedName>
        <fullName evidence="4">RRM domain-containing protein</fullName>
    </recommendedName>
</protein>
<dbReference type="SUPFAM" id="SSF54928">
    <property type="entry name" value="RNA-binding domain, RBD"/>
    <property type="match status" value="1"/>
</dbReference>